<dbReference type="CDD" id="cd04301">
    <property type="entry name" value="NAT_SF"/>
    <property type="match status" value="1"/>
</dbReference>
<dbReference type="Gene3D" id="3.40.630.30">
    <property type="match status" value="1"/>
</dbReference>
<keyword evidence="4" id="KW-0689">Ribosomal protein</keyword>
<protein>
    <submittedName>
        <fullName evidence="4">Ribosomal protein S18 acetylase RimI-like enzyme</fullName>
    </submittedName>
</protein>
<dbReference type="InterPro" id="IPR050680">
    <property type="entry name" value="YpeA/RimI_acetyltransf"/>
</dbReference>
<keyword evidence="5" id="KW-1185">Reference proteome</keyword>
<dbReference type="PANTHER" id="PTHR43420">
    <property type="entry name" value="ACETYLTRANSFERASE"/>
    <property type="match status" value="1"/>
</dbReference>
<dbReference type="GO" id="GO:0016747">
    <property type="term" value="F:acyltransferase activity, transferring groups other than amino-acyl groups"/>
    <property type="evidence" value="ECO:0007669"/>
    <property type="project" value="InterPro"/>
</dbReference>
<accession>A0AAE3VEI4</accession>
<evidence type="ECO:0000256" key="2">
    <source>
        <dbReference type="ARBA" id="ARBA00023315"/>
    </source>
</evidence>
<dbReference type="RefSeq" id="WP_307260190.1">
    <property type="nucleotide sequence ID" value="NZ_JAUSVL010000001.1"/>
</dbReference>
<evidence type="ECO:0000256" key="1">
    <source>
        <dbReference type="ARBA" id="ARBA00022679"/>
    </source>
</evidence>
<evidence type="ECO:0000313" key="5">
    <source>
        <dbReference type="Proteomes" id="UP001238163"/>
    </source>
</evidence>
<evidence type="ECO:0000313" key="4">
    <source>
        <dbReference type="EMBL" id="MDQ0288855.1"/>
    </source>
</evidence>
<name>A0AAE3VEI4_9BACT</name>
<keyword evidence="1" id="KW-0808">Transferase</keyword>
<organism evidence="4 5">
    <name type="scientific">Oligosphaera ethanolica</name>
    <dbReference type="NCBI Taxonomy" id="760260"/>
    <lineage>
        <taxon>Bacteria</taxon>
        <taxon>Pseudomonadati</taxon>
        <taxon>Lentisphaerota</taxon>
        <taxon>Oligosphaeria</taxon>
        <taxon>Oligosphaerales</taxon>
        <taxon>Oligosphaeraceae</taxon>
        <taxon>Oligosphaera</taxon>
    </lineage>
</organism>
<dbReference type="EMBL" id="JAUSVL010000001">
    <property type="protein sequence ID" value="MDQ0288855.1"/>
    <property type="molecule type" value="Genomic_DNA"/>
</dbReference>
<feature type="domain" description="N-acetyltransferase" evidence="3">
    <location>
        <begin position="4"/>
        <end position="166"/>
    </location>
</feature>
<gene>
    <name evidence="4" type="ORF">J3R75_000962</name>
</gene>
<dbReference type="PROSITE" id="PS51186">
    <property type="entry name" value="GNAT"/>
    <property type="match status" value="1"/>
</dbReference>
<dbReference type="SUPFAM" id="SSF55729">
    <property type="entry name" value="Acyl-CoA N-acyltransferases (Nat)"/>
    <property type="match status" value="1"/>
</dbReference>
<sequence>MNELKYAPMASEEEYQQAYALATEIWQDAYKGIISQEQIDYMLPMMYAPAVIAREIREGIVYEFALDGEKRIGIVSFGPHGDGVMKLHKLYLLPSYHGRGVGSQMLQHAIAAARAKGAKRLVLNVNKQNSRAIKAYKRNGFAVQADVKNAIGNSFYMDDYVMGLDL</sequence>
<dbReference type="InterPro" id="IPR000182">
    <property type="entry name" value="GNAT_dom"/>
</dbReference>
<reference evidence="4" key="1">
    <citation type="submission" date="2023-07" db="EMBL/GenBank/DDBJ databases">
        <title>Genomic Encyclopedia of Type Strains, Phase IV (KMG-IV): sequencing the most valuable type-strain genomes for metagenomic binning, comparative biology and taxonomic classification.</title>
        <authorList>
            <person name="Goeker M."/>
        </authorList>
    </citation>
    <scope>NUCLEOTIDE SEQUENCE</scope>
    <source>
        <strain evidence="4">DSM 24202</strain>
    </source>
</reference>
<keyword evidence="4" id="KW-0687">Ribonucleoprotein</keyword>
<evidence type="ECO:0000259" key="3">
    <source>
        <dbReference type="PROSITE" id="PS51186"/>
    </source>
</evidence>
<comment type="caution">
    <text evidence="4">The sequence shown here is derived from an EMBL/GenBank/DDBJ whole genome shotgun (WGS) entry which is preliminary data.</text>
</comment>
<keyword evidence="2" id="KW-0012">Acyltransferase</keyword>
<dbReference type="Proteomes" id="UP001238163">
    <property type="component" value="Unassembled WGS sequence"/>
</dbReference>
<proteinExistence type="predicted"/>
<dbReference type="InterPro" id="IPR016181">
    <property type="entry name" value="Acyl_CoA_acyltransferase"/>
</dbReference>
<dbReference type="AlphaFoldDB" id="A0AAE3VEI4"/>
<dbReference type="Pfam" id="PF00583">
    <property type="entry name" value="Acetyltransf_1"/>
    <property type="match status" value="1"/>
</dbReference>
<dbReference type="GO" id="GO:0005840">
    <property type="term" value="C:ribosome"/>
    <property type="evidence" value="ECO:0007669"/>
    <property type="project" value="UniProtKB-KW"/>
</dbReference>